<evidence type="ECO:0000313" key="9">
    <source>
        <dbReference type="EMBL" id="GGM35669.1"/>
    </source>
</evidence>
<dbReference type="Gene3D" id="1.10.3720.10">
    <property type="entry name" value="MetI-like"/>
    <property type="match status" value="1"/>
</dbReference>
<sequence length="288" mass="30746">MRESGIDTSPAALAGESLPANVASSARPRSTAPRSSLSLGCLGVALALLLWEVVARVGLVPATEVPPATTVLRELVRQLTQPAFWDAIAATLAQWAIGMGLTTAIAVPIGLLMGSLEPVWRAFRPTVEFLRPVPGMALVPLAILLWGLRPTSVVFLIVFGSVWSLIVTTMYGARNVDEGARDTARSFRLTRIERTLWVVLPSALPYVATGLRVASATALIIAVGAELVIGVNGIGYDIARAQTAGAVAPMYALILTSGLIGVAIHLAFSRLERRFLRWHQSQRREVTP</sequence>
<gene>
    <name evidence="9" type="primary">ssuC</name>
    <name evidence="9" type="ORF">GCM10007977_041350</name>
</gene>
<dbReference type="PANTHER" id="PTHR30151:SF0">
    <property type="entry name" value="ABC TRANSPORTER PERMEASE PROTEIN MJ0413-RELATED"/>
    <property type="match status" value="1"/>
</dbReference>
<feature type="transmembrane region" description="Helical" evidence="7">
    <location>
        <begin position="195"/>
        <end position="228"/>
    </location>
</feature>
<keyword evidence="5 7" id="KW-1133">Transmembrane helix</keyword>
<keyword evidence="10" id="KW-1185">Reference proteome</keyword>
<comment type="similarity">
    <text evidence="7">Belongs to the binding-protein-dependent transport system permease family.</text>
</comment>
<feature type="domain" description="ABC transmembrane type-1" evidence="8">
    <location>
        <begin position="88"/>
        <end position="272"/>
    </location>
</feature>
<keyword evidence="2 7" id="KW-0813">Transport</keyword>
<comment type="subcellular location">
    <subcellularLocation>
        <location evidence="1 7">Cell membrane</location>
        <topology evidence="1 7">Multi-pass membrane protein</topology>
    </subcellularLocation>
</comment>
<feature type="transmembrane region" description="Helical" evidence="7">
    <location>
        <begin position="92"/>
        <end position="116"/>
    </location>
</feature>
<reference evidence="9" key="1">
    <citation type="journal article" date="2014" name="Int. J. Syst. Evol. Microbiol.">
        <title>Complete genome sequence of Corynebacterium casei LMG S-19264T (=DSM 44701T), isolated from a smear-ripened cheese.</title>
        <authorList>
            <consortium name="US DOE Joint Genome Institute (JGI-PGF)"/>
            <person name="Walter F."/>
            <person name="Albersmeier A."/>
            <person name="Kalinowski J."/>
            <person name="Ruckert C."/>
        </authorList>
    </citation>
    <scope>NUCLEOTIDE SEQUENCE</scope>
    <source>
        <strain evidence="9">JCM 19831</strain>
    </source>
</reference>
<dbReference type="PROSITE" id="PS50928">
    <property type="entry name" value="ABC_TM1"/>
    <property type="match status" value="1"/>
</dbReference>
<evidence type="ECO:0000313" key="10">
    <source>
        <dbReference type="Proteomes" id="UP000642070"/>
    </source>
</evidence>
<evidence type="ECO:0000256" key="3">
    <source>
        <dbReference type="ARBA" id="ARBA00022475"/>
    </source>
</evidence>
<feature type="transmembrane region" description="Helical" evidence="7">
    <location>
        <begin position="154"/>
        <end position="174"/>
    </location>
</feature>
<dbReference type="InterPro" id="IPR035906">
    <property type="entry name" value="MetI-like_sf"/>
</dbReference>
<evidence type="ECO:0000256" key="6">
    <source>
        <dbReference type="ARBA" id="ARBA00023136"/>
    </source>
</evidence>
<feature type="transmembrane region" description="Helical" evidence="7">
    <location>
        <begin position="37"/>
        <end position="59"/>
    </location>
</feature>
<evidence type="ECO:0000259" key="8">
    <source>
        <dbReference type="PROSITE" id="PS50928"/>
    </source>
</evidence>
<dbReference type="GO" id="GO:0005886">
    <property type="term" value="C:plasma membrane"/>
    <property type="evidence" value="ECO:0007669"/>
    <property type="project" value="UniProtKB-SubCell"/>
</dbReference>
<proteinExistence type="inferred from homology"/>
<feature type="transmembrane region" description="Helical" evidence="7">
    <location>
        <begin position="248"/>
        <end position="268"/>
    </location>
</feature>
<dbReference type="Pfam" id="PF00528">
    <property type="entry name" value="BPD_transp_1"/>
    <property type="match status" value="1"/>
</dbReference>
<keyword evidence="6 7" id="KW-0472">Membrane</keyword>
<name>A0A917TSM2_9ACTN</name>
<dbReference type="GO" id="GO:0055085">
    <property type="term" value="P:transmembrane transport"/>
    <property type="evidence" value="ECO:0007669"/>
    <property type="project" value="InterPro"/>
</dbReference>
<evidence type="ECO:0000256" key="1">
    <source>
        <dbReference type="ARBA" id="ARBA00004651"/>
    </source>
</evidence>
<evidence type="ECO:0000256" key="5">
    <source>
        <dbReference type="ARBA" id="ARBA00022989"/>
    </source>
</evidence>
<dbReference type="Proteomes" id="UP000642070">
    <property type="component" value="Unassembled WGS sequence"/>
</dbReference>
<evidence type="ECO:0000256" key="2">
    <source>
        <dbReference type="ARBA" id="ARBA00022448"/>
    </source>
</evidence>
<protein>
    <submittedName>
        <fullName evidence="9">Nitrate ABC transporter permease</fullName>
    </submittedName>
</protein>
<dbReference type="InterPro" id="IPR000515">
    <property type="entry name" value="MetI-like"/>
</dbReference>
<dbReference type="SUPFAM" id="SSF161098">
    <property type="entry name" value="MetI-like"/>
    <property type="match status" value="1"/>
</dbReference>
<feature type="transmembrane region" description="Helical" evidence="7">
    <location>
        <begin position="128"/>
        <end position="148"/>
    </location>
</feature>
<dbReference type="AlphaFoldDB" id="A0A917TSM2"/>
<keyword evidence="4 7" id="KW-0812">Transmembrane</keyword>
<reference evidence="9" key="2">
    <citation type="submission" date="2020-09" db="EMBL/GenBank/DDBJ databases">
        <authorList>
            <person name="Sun Q."/>
            <person name="Ohkuma M."/>
        </authorList>
    </citation>
    <scope>NUCLEOTIDE SEQUENCE</scope>
    <source>
        <strain evidence="9">JCM 19831</strain>
    </source>
</reference>
<comment type="caution">
    <text evidence="9">The sequence shown here is derived from an EMBL/GenBank/DDBJ whole genome shotgun (WGS) entry which is preliminary data.</text>
</comment>
<keyword evidence="3" id="KW-1003">Cell membrane</keyword>
<dbReference type="EMBL" id="BMPI01000019">
    <property type="protein sequence ID" value="GGM35669.1"/>
    <property type="molecule type" value="Genomic_DNA"/>
</dbReference>
<dbReference type="PANTHER" id="PTHR30151">
    <property type="entry name" value="ALKANE SULFONATE ABC TRANSPORTER-RELATED, MEMBRANE SUBUNIT"/>
    <property type="match status" value="1"/>
</dbReference>
<evidence type="ECO:0000256" key="7">
    <source>
        <dbReference type="RuleBase" id="RU363032"/>
    </source>
</evidence>
<dbReference type="CDD" id="cd06261">
    <property type="entry name" value="TM_PBP2"/>
    <property type="match status" value="1"/>
</dbReference>
<organism evidence="9 10">
    <name type="scientific">Dactylosporangium sucinum</name>
    <dbReference type="NCBI Taxonomy" id="1424081"/>
    <lineage>
        <taxon>Bacteria</taxon>
        <taxon>Bacillati</taxon>
        <taxon>Actinomycetota</taxon>
        <taxon>Actinomycetes</taxon>
        <taxon>Micromonosporales</taxon>
        <taxon>Micromonosporaceae</taxon>
        <taxon>Dactylosporangium</taxon>
    </lineage>
</organism>
<evidence type="ECO:0000256" key="4">
    <source>
        <dbReference type="ARBA" id="ARBA00022692"/>
    </source>
</evidence>
<accession>A0A917TSM2</accession>